<proteinExistence type="predicted"/>
<evidence type="ECO:0000313" key="3">
    <source>
        <dbReference type="Proteomes" id="UP000031883"/>
    </source>
</evidence>
<dbReference type="Proteomes" id="UP000031883">
    <property type="component" value="Chromosome"/>
</dbReference>
<sequence length="184" mass="20319">MISDRVRLLKHRTHLSPDEPTAKGCGRAPLWNPALRTYRLPTPWVPSYIISLTDRADSHPCSSGPRSASMPRVLPSFFTRRLKCAFNIKVKTIVLILMLSAIRNITDKDDGPSEPPWTNLPGADLNAASSGPEGVSPKDGTNYPGEKRAGAGRDSRWLDEANGCRRGLRIAVMFRASRRCRRAG</sequence>
<evidence type="ECO:0000256" key="1">
    <source>
        <dbReference type="SAM" id="MobiDB-lite"/>
    </source>
</evidence>
<organism evidence="2 3">
    <name type="scientific">Yersinia rochesterensis</name>
    <dbReference type="NCBI Taxonomy" id="1604335"/>
    <lineage>
        <taxon>Bacteria</taxon>
        <taxon>Pseudomonadati</taxon>
        <taxon>Pseudomonadota</taxon>
        <taxon>Gammaproteobacteria</taxon>
        <taxon>Enterobacterales</taxon>
        <taxon>Yersiniaceae</taxon>
        <taxon>Yersinia</taxon>
    </lineage>
</organism>
<keyword evidence="3" id="KW-1185">Reference proteome</keyword>
<feature type="region of interest" description="Disordered" evidence="1">
    <location>
        <begin position="107"/>
        <end position="156"/>
    </location>
</feature>
<name>A0ABN4FE67_9GAMM</name>
<dbReference type="EMBL" id="CP009997">
    <property type="protein sequence ID" value="AJJ35530.1"/>
    <property type="molecule type" value="Genomic_DNA"/>
</dbReference>
<accession>A0ABN4FE67</accession>
<evidence type="ECO:0000313" key="2">
    <source>
        <dbReference type="EMBL" id="AJJ35530.1"/>
    </source>
</evidence>
<protein>
    <submittedName>
        <fullName evidence="2">Uncharacterized protein</fullName>
    </submittedName>
</protein>
<reference evidence="2 3" key="1">
    <citation type="journal article" date="2015" name="Genome Announc.">
        <title>Thirty-Two Complete Genome Assemblies of Nine Yersinia Species, Including Y. pestis, Y. pseudotuberculosis, and Y. enterocolitica.</title>
        <authorList>
            <person name="Johnson S.L."/>
            <person name="Daligault H.E."/>
            <person name="Davenport K.W."/>
            <person name="Jaissle J."/>
            <person name="Frey K.G."/>
            <person name="Ladner J.T."/>
            <person name="Broomall S.M."/>
            <person name="Bishop-Lilly K.A."/>
            <person name="Bruce D.C."/>
            <person name="Coyne S.R."/>
            <person name="Gibbons H.S."/>
            <person name="Lo C.C."/>
            <person name="Munk A.C."/>
            <person name="Rosenzweig C.N."/>
            <person name="Koroleva G.I."/>
            <person name="Palacios G.F."/>
            <person name="Redden C.L."/>
            <person name="Xu Y."/>
            <person name="Minogue T.D."/>
            <person name="Chain P.S."/>
        </authorList>
    </citation>
    <scope>NUCLEOTIDE SEQUENCE [LARGE SCALE GENOMIC DNA]</scope>
    <source>
        <strain evidence="2 3">Y231</strain>
    </source>
</reference>
<gene>
    <name evidence="2" type="ORF">CH54_1367</name>
</gene>
<feature type="compositionally biased region" description="Basic and acidic residues" evidence="1">
    <location>
        <begin position="145"/>
        <end position="156"/>
    </location>
</feature>